<sequence length="130" mass="13808">MNSVKKIARFHIASPLLSGLIYAFIWLGIGTLILSLLLFFSSLQESSLPNYAYVIHGFCSLLGGIVAGRRSTRRGWYHGGLTGLAYGLIVLLIGFLSLDQSLNSHNASVLALGLLAGAIGGMTGVNTRQS</sequence>
<keyword evidence="1" id="KW-1133">Transmembrane helix</keyword>
<dbReference type="SUPFAM" id="SSF103473">
    <property type="entry name" value="MFS general substrate transporter"/>
    <property type="match status" value="1"/>
</dbReference>
<comment type="caution">
    <text evidence="2">The sequence shown here is derived from an EMBL/GenBank/DDBJ whole genome shotgun (WGS) entry which is preliminary data.</text>
</comment>
<gene>
    <name evidence="2" type="ORF">JFN88_17270</name>
</gene>
<keyword evidence="1" id="KW-0812">Transmembrane</keyword>
<dbReference type="InterPro" id="IPR036259">
    <property type="entry name" value="MFS_trans_sf"/>
</dbReference>
<proteinExistence type="predicted"/>
<dbReference type="AlphaFoldDB" id="A0A934J462"/>
<dbReference type="InterPro" id="IPR023804">
    <property type="entry name" value="DUF3792_TM"/>
</dbReference>
<evidence type="ECO:0000313" key="2">
    <source>
        <dbReference type="EMBL" id="MBJ6362954.1"/>
    </source>
</evidence>
<organism evidence="2 3">
    <name type="scientific">Paenibacillus roseus</name>
    <dbReference type="NCBI Taxonomy" id="2798579"/>
    <lineage>
        <taxon>Bacteria</taxon>
        <taxon>Bacillati</taxon>
        <taxon>Bacillota</taxon>
        <taxon>Bacilli</taxon>
        <taxon>Bacillales</taxon>
        <taxon>Paenibacillaceae</taxon>
        <taxon>Paenibacillus</taxon>
    </lineage>
</organism>
<feature type="transmembrane region" description="Helical" evidence="1">
    <location>
        <begin position="75"/>
        <end position="95"/>
    </location>
</feature>
<keyword evidence="3" id="KW-1185">Reference proteome</keyword>
<reference evidence="2" key="1">
    <citation type="submission" date="2020-12" db="EMBL/GenBank/DDBJ databases">
        <authorList>
            <person name="Huq M.A."/>
        </authorList>
    </citation>
    <scope>NUCLEOTIDE SEQUENCE</scope>
    <source>
        <strain evidence="2">MAHUQ-46</strain>
    </source>
</reference>
<feature type="transmembrane region" description="Helical" evidence="1">
    <location>
        <begin position="51"/>
        <end position="68"/>
    </location>
</feature>
<dbReference type="Proteomes" id="UP000640274">
    <property type="component" value="Unassembled WGS sequence"/>
</dbReference>
<dbReference type="NCBIfam" id="TIGR04086">
    <property type="entry name" value="TIGR04086_membr"/>
    <property type="match status" value="1"/>
</dbReference>
<dbReference type="Pfam" id="PF12670">
    <property type="entry name" value="DUF3792"/>
    <property type="match status" value="1"/>
</dbReference>
<protein>
    <submittedName>
        <fullName evidence="2">TIGR04086 family membrane protein</fullName>
    </submittedName>
</protein>
<dbReference type="EMBL" id="JAELUP010000103">
    <property type="protein sequence ID" value="MBJ6362954.1"/>
    <property type="molecule type" value="Genomic_DNA"/>
</dbReference>
<accession>A0A934J462</accession>
<feature type="transmembrane region" description="Helical" evidence="1">
    <location>
        <begin position="107"/>
        <end position="125"/>
    </location>
</feature>
<keyword evidence="1" id="KW-0472">Membrane</keyword>
<feature type="transmembrane region" description="Helical" evidence="1">
    <location>
        <begin position="12"/>
        <end position="39"/>
    </location>
</feature>
<evidence type="ECO:0000256" key="1">
    <source>
        <dbReference type="SAM" id="Phobius"/>
    </source>
</evidence>
<evidence type="ECO:0000313" key="3">
    <source>
        <dbReference type="Proteomes" id="UP000640274"/>
    </source>
</evidence>
<name>A0A934J462_9BACL</name>